<dbReference type="Gene3D" id="3.40.5.50">
    <property type="match status" value="1"/>
</dbReference>
<accession>A0ABQ7SA68</accession>
<protein>
    <recommendedName>
        <fullName evidence="2">protein-serine/threonine phosphatase</fullName>
        <ecNumber evidence="2">3.1.3.16</ecNumber>
    </recommendedName>
</protein>
<sequence>MDFCDFLAEDELVEIVPNFRYNQVLNLICGDFGPFQPSIPIRVPMWMALNLHRQQKCKIILPLWIRDLHKYSEQQANDPGLIEMPSDHWREILKLLETHNISIPHNSCDLVERREAILRKSVHTLMDQIVSEDEDRILNVKLKNATRFELAYLKKLLLASFETSKSLAGTLIIDDRILCVHGGLSPHIALLDQIRTLERNQEIPYKGPFCDLVWSDPEEVDKWTVSPRGAGWLFGAEVTQEFMHLNQLKLICRAHQLVNEGYKYMFDKKIVTIWSAPNYCYRCGNIAAVMSFEAKKRIAKLFHAVCDTKRIIPEKNPAPYFL</sequence>
<reference evidence="7 8" key="1">
    <citation type="submission" date="2020-10" db="EMBL/GenBank/DDBJ databases">
        <authorList>
            <person name="Klimov P.B."/>
            <person name="Dyachkov S.M."/>
            <person name="Chetverikov P.E."/>
        </authorList>
    </citation>
    <scope>NUCLEOTIDE SEQUENCE [LARGE SCALE GENOMIC DNA]</scope>
    <source>
        <strain evidence="7">BMOC 18-1129-001#AD2665</strain>
        <tissue evidence="7">Entire mites</tissue>
    </source>
</reference>
<keyword evidence="5" id="KW-0464">Manganese</keyword>
<dbReference type="PRINTS" id="PR00114">
    <property type="entry name" value="STPHPHTASE"/>
</dbReference>
<evidence type="ECO:0000313" key="7">
    <source>
        <dbReference type="EMBL" id="KAG9510120.1"/>
    </source>
</evidence>
<dbReference type="EC" id="3.1.3.16" evidence="2"/>
<evidence type="ECO:0000256" key="1">
    <source>
        <dbReference type="ARBA" id="ARBA00001936"/>
    </source>
</evidence>
<dbReference type="InterPro" id="IPR029052">
    <property type="entry name" value="Metallo-depent_PP-like"/>
</dbReference>
<evidence type="ECO:0000313" key="8">
    <source>
        <dbReference type="Proteomes" id="UP000825002"/>
    </source>
</evidence>
<evidence type="ECO:0000259" key="6">
    <source>
        <dbReference type="SMART" id="SM00156"/>
    </source>
</evidence>
<dbReference type="CDD" id="cd21694">
    <property type="entry name" value="GINS_B_Psf2"/>
    <property type="match status" value="1"/>
</dbReference>
<gene>
    <name evidence="7" type="primary">PPP6C</name>
    <name evidence="7" type="ORF">GZH46_01345</name>
</gene>
<dbReference type="Gene3D" id="3.60.21.10">
    <property type="match status" value="1"/>
</dbReference>
<name>A0ABQ7SA68_9ACAR</name>
<dbReference type="SUPFAM" id="SSF160059">
    <property type="entry name" value="PriA/YqbF domain"/>
    <property type="match status" value="1"/>
</dbReference>
<proteinExistence type="predicted"/>
<feature type="non-terminal residue" evidence="7">
    <location>
        <position position="322"/>
    </location>
</feature>
<comment type="cofactor">
    <cofactor evidence="1">
        <name>Mn(2+)</name>
        <dbReference type="ChEBI" id="CHEBI:29035"/>
    </cofactor>
</comment>
<evidence type="ECO:0000256" key="4">
    <source>
        <dbReference type="ARBA" id="ARBA00022801"/>
    </source>
</evidence>
<evidence type="ECO:0000256" key="2">
    <source>
        <dbReference type="ARBA" id="ARBA00013081"/>
    </source>
</evidence>
<feature type="domain" description="Serine/threonine specific protein phosphatases" evidence="6">
    <location>
        <begin position="103"/>
        <end position="305"/>
    </location>
</feature>
<dbReference type="Pfam" id="PF25005">
    <property type="entry name" value="PSF2_N"/>
    <property type="match status" value="1"/>
</dbReference>
<evidence type="ECO:0000256" key="3">
    <source>
        <dbReference type="ARBA" id="ARBA00022723"/>
    </source>
</evidence>
<dbReference type="InterPro" id="IPR006186">
    <property type="entry name" value="Ser/Thr-sp_prot-phosphatase"/>
</dbReference>
<dbReference type="Proteomes" id="UP000825002">
    <property type="component" value="Unassembled WGS sequence"/>
</dbReference>
<dbReference type="Pfam" id="PF00149">
    <property type="entry name" value="Metallophos"/>
    <property type="match status" value="1"/>
</dbReference>
<dbReference type="SMART" id="SM00156">
    <property type="entry name" value="PP2Ac"/>
    <property type="match status" value="1"/>
</dbReference>
<dbReference type="InterPro" id="IPR004843">
    <property type="entry name" value="Calcineurin-like_PHP"/>
</dbReference>
<dbReference type="InterPro" id="IPR047129">
    <property type="entry name" value="PPA2-like"/>
</dbReference>
<organism evidence="7 8">
    <name type="scientific">Fragariocoptes setiger</name>
    <dbReference type="NCBI Taxonomy" id="1670756"/>
    <lineage>
        <taxon>Eukaryota</taxon>
        <taxon>Metazoa</taxon>
        <taxon>Ecdysozoa</taxon>
        <taxon>Arthropoda</taxon>
        <taxon>Chelicerata</taxon>
        <taxon>Arachnida</taxon>
        <taxon>Acari</taxon>
        <taxon>Acariformes</taxon>
        <taxon>Trombidiformes</taxon>
        <taxon>Prostigmata</taxon>
        <taxon>Eupodina</taxon>
        <taxon>Eriophyoidea</taxon>
        <taxon>Phytoptidae</taxon>
        <taxon>Fragariocoptes</taxon>
    </lineage>
</organism>
<dbReference type="InterPro" id="IPR056784">
    <property type="entry name" value="PSF2_N"/>
</dbReference>
<keyword evidence="3" id="KW-0479">Metal-binding</keyword>
<keyword evidence="8" id="KW-1185">Reference proteome</keyword>
<dbReference type="SUPFAM" id="SSF56300">
    <property type="entry name" value="Metallo-dependent phosphatases"/>
    <property type="match status" value="1"/>
</dbReference>
<evidence type="ECO:0000256" key="5">
    <source>
        <dbReference type="ARBA" id="ARBA00023211"/>
    </source>
</evidence>
<comment type="caution">
    <text evidence="7">The sequence shown here is derived from an EMBL/GenBank/DDBJ whole genome shotgun (WGS) entry which is preliminary data.</text>
</comment>
<keyword evidence="4" id="KW-0378">Hydrolase</keyword>
<dbReference type="EMBL" id="JAIFTH010000227">
    <property type="protein sequence ID" value="KAG9510120.1"/>
    <property type="molecule type" value="Genomic_DNA"/>
</dbReference>
<dbReference type="PANTHER" id="PTHR45619">
    <property type="entry name" value="SERINE/THREONINE-PROTEIN PHOSPHATASE PP2A-RELATED"/>
    <property type="match status" value="1"/>
</dbReference>